<proteinExistence type="predicted"/>
<evidence type="ECO:0000313" key="2">
    <source>
        <dbReference type="EMBL" id="OMH81096.1"/>
    </source>
</evidence>
<name>A0A1R1PJF4_ZANCU</name>
<accession>A0A1R1PJF4</accession>
<keyword evidence="3" id="KW-1185">Reference proteome</keyword>
<comment type="caution">
    <text evidence="2">The sequence shown here is derived from an EMBL/GenBank/DDBJ whole genome shotgun (WGS) entry which is preliminary data.</text>
</comment>
<protein>
    <submittedName>
        <fullName evidence="2">Uncharacterized protein</fullName>
    </submittedName>
</protein>
<dbReference type="Proteomes" id="UP000188320">
    <property type="component" value="Unassembled WGS sequence"/>
</dbReference>
<gene>
    <name evidence="2" type="ORF">AX774_g5455</name>
    <name evidence="1" type="ORF">AX774_g7990</name>
</gene>
<dbReference type="EMBL" id="LSSK01001881">
    <property type="protein sequence ID" value="OMH78618.1"/>
    <property type="molecule type" value="Genomic_DNA"/>
</dbReference>
<dbReference type="AlphaFoldDB" id="A0A1R1PJF4"/>
<evidence type="ECO:0000313" key="1">
    <source>
        <dbReference type="EMBL" id="OMH78618.1"/>
    </source>
</evidence>
<reference evidence="2" key="1">
    <citation type="submission" date="2017-01" db="EMBL/GenBank/DDBJ databases">
        <authorList>
            <person name="Mah S.A."/>
            <person name="Swanson W.J."/>
            <person name="Moy G.W."/>
            <person name="Vacquier V.D."/>
        </authorList>
    </citation>
    <scope>NUCLEOTIDE SEQUENCE [LARGE SCALE GENOMIC DNA]</scope>
    <source>
        <strain evidence="2">COL-18-3</strain>
    </source>
</reference>
<evidence type="ECO:0000313" key="3">
    <source>
        <dbReference type="Proteomes" id="UP000188320"/>
    </source>
</evidence>
<reference evidence="3" key="2">
    <citation type="submission" date="2017-01" db="EMBL/GenBank/DDBJ databases">
        <authorList>
            <person name="Wang Y."/>
            <person name="White M."/>
            <person name="Kvist S."/>
            <person name="Moncalvo J.-M."/>
        </authorList>
    </citation>
    <scope>NUCLEOTIDE SEQUENCE [LARGE SCALE GENOMIC DNA]</scope>
    <source>
        <strain evidence="3">COL-18-3</strain>
    </source>
</reference>
<sequence>MIPTSIDVAMAIDAANASLSFSVASGCVAPKDLNESLMSAPTSMLTSASGPKLACLEVPRNTYVRAGTNAVNSP</sequence>
<organism evidence="2 3">
    <name type="scientific">Zancudomyces culisetae</name>
    <name type="common">Gut fungus</name>
    <name type="synonym">Smittium culisetae</name>
    <dbReference type="NCBI Taxonomy" id="1213189"/>
    <lineage>
        <taxon>Eukaryota</taxon>
        <taxon>Fungi</taxon>
        <taxon>Fungi incertae sedis</taxon>
        <taxon>Zoopagomycota</taxon>
        <taxon>Kickxellomycotina</taxon>
        <taxon>Harpellomycetes</taxon>
        <taxon>Harpellales</taxon>
        <taxon>Legeriomycetaceae</taxon>
        <taxon>Zancudomyces</taxon>
    </lineage>
</organism>
<dbReference type="EMBL" id="LSSK01000978">
    <property type="protein sequence ID" value="OMH81096.1"/>
    <property type="molecule type" value="Genomic_DNA"/>
</dbReference>